<feature type="transmembrane region" description="Helical" evidence="7">
    <location>
        <begin position="394"/>
        <end position="414"/>
    </location>
</feature>
<dbReference type="GO" id="GO:0005886">
    <property type="term" value="C:plasma membrane"/>
    <property type="evidence" value="ECO:0007669"/>
    <property type="project" value="UniProtKB-SubCell"/>
</dbReference>
<dbReference type="Proteomes" id="UP000320338">
    <property type="component" value="Unassembled WGS sequence"/>
</dbReference>
<proteinExistence type="inferred from homology"/>
<feature type="transmembrane region" description="Helical" evidence="7">
    <location>
        <begin position="426"/>
        <end position="445"/>
    </location>
</feature>
<protein>
    <recommendedName>
        <fullName evidence="12">Amino acid export carrier protein</fullName>
    </recommendedName>
</protein>
<feature type="transmembrane region" description="Helical" evidence="7">
    <location>
        <begin position="341"/>
        <end position="359"/>
    </location>
</feature>
<feature type="transmembrane region" description="Helical" evidence="7">
    <location>
        <begin position="365"/>
        <end position="385"/>
    </location>
</feature>
<keyword evidence="11" id="KW-1185">Reference proteome</keyword>
<dbReference type="PANTHER" id="PTHR34390:SF2">
    <property type="entry name" value="SUCCINATE TRANSPORTER SUBUNIT YJJP-RELATED"/>
    <property type="match status" value="1"/>
</dbReference>
<comment type="similarity">
    <text evidence="6">Belongs to the ThrE exporter (TC 2.A.79) family.</text>
</comment>
<dbReference type="InterPro" id="IPR050539">
    <property type="entry name" value="ThrE_Dicarb/AminoAcid_Exp"/>
</dbReference>
<dbReference type="GO" id="GO:0022857">
    <property type="term" value="F:transmembrane transporter activity"/>
    <property type="evidence" value="ECO:0007669"/>
    <property type="project" value="InterPro"/>
</dbReference>
<evidence type="ECO:0000313" key="11">
    <source>
        <dbReference type="Proteomes" id="UP000320338"/>
    </source>
</evidence>
<feature type="transmembrane region" description="Helical" evidence="7">
    <location>
        <begin position="166"/>
        <end position="190"/>
    </location>
</feature>
<feature type="domain" description="Threonine/serine exporter-like N-terminal" evidence="8">
    <location>
        <begin position="52"/>
        <end position="296"/>
    </location>
</feature>
<evidence type="ECO:0000256" key="7">
    <source>
        <dbReference type="SAM" id="Phobius"/>
    </source>
</evidence>
<dbReference type="OrthoDB" id="9763957at2"/>
<evidence type="ECO:0000259" key="8">
    <source>
        <dbReference type="Pfam" id="PF06738"/>
    </source>
</evidence>
<evidence type="ECO:0000256" key="1">
    <source>
        <dbReference type="ARBA" id="ARBA00004651"/>
    </source>
</evidence>
<keyword evidence="2" id="KW-1003">Cell membrane</keyword>
<keyword evidence="5 7" id="KW-0472">Membrane</keyword>
<sequence>MSDRSPRFTRRVRSKLRQEAHDLLQPGPPSMQLMWPIGPQVPDDAHVQEVLDLCMRVGEVLLSSGESVDETTAVMLRLASASGLSAVDVDITFTSITMCCHRGMAATPVTSMRLVRYRALDLTRLLAVGRVIDRVEAGEVQVRQAATELSEAVNARHPYPRWVATIGWAGLAASIAVLLGGGWITGLAAFGVTATIDRVGRLLNRRGLPAFFQQVVGGALATGATVALFGLGAFPPGTRPSLVIAATITVLLSGLSVVGTVQDAISGNYVTSAGRAMEILLLSAGLLVGVVMGLRVGLEFAPPLEVAGELPTGAGRFGLSLVAGATAAACYALAGYAPGRSLLGAALAGAAGWGTYGLLVQVVGIGPVPATGVAAVVIGIGAGLFRRGGGVPPLVITLAGITPLLPGFSAYRGFYQLAVEGVADGLVTITLALGIGLALAAGVALGDFLTRPYRPAGPAAADPAPDAAPA</sequence>
<evidence type="ECO:0000256" key="4">
    <source>
        <dbReference type="ARBA" id="ARBA00022989"/>
    </source>
</evidence>
<feature type="transmembrane region" description="Helical" evidence="7">
    <location>
        <begin position="240"/>
        <end position="258"/>
    </location>
</feature>
<feature type="domain" description="Threonine/Serine exporter ThrE" evidence="9">
    <location>
        <begin position="323"/>
        <end position="447"/>
    </location>
</feature>
<accession>A0A4Y3WUM9</accession>
<organism evidence="10 11">
    <name type="scientific">Pseudonocardia hydrocarbonoxydans</name>
    <dbReference type="NCBI Taxonomy" id="76726"/>
    <lineage>
        <taxon>Bacteria</taxon>
        <taxon>Bacillati</taxon>
        <taxon>Actinomycetota</taxon>
        <taxon>Actinomycetes</taxon>
        <taxon>Pseudonocardiales</taxon>
        <taxon>Pseudonocardiaceae</taxon>
        <taxon>Pseudonocardia</taxon>
    </lineage>
</organism>
<dbReference type="EMBL" id="BJNG01000048">
    <property type="protein sequence ID" value="GEC22533.1"/>
    <property type="molecule type" value="Genomic_DNA"/>
</dbReference>
<evidence type="ECO:0000256" key="2">
    <source>
        <dbReference type="ARBA" id="ARBA00022475"/>
    </source>
</evidence>
<dbReference type="PANTHER" id="PTHR34390">
    <property type="entry name" value="UPF0442 PROTEIN YJJB-RELATED"/>
    <property type="match status" value="1"/>
</dbReference>
<keyword evidence="3 7" id="KW-0812">Transmembrane</keyword>
<dbReference type="Pfam" id="PF12821">
    <property type="entry name" value="ThrE_2"/>
    <property type="match status" value="1"/>
</dbReference>
<keyword evidence="4 7" id="KW-1133">Transmembrane helix</keyword>
<evidence type="ECO:0000256" key="3">
    <source>
        <dbReference type="ARBA" id="ARBA00022692"/>
    </source>
</evidence>
<evidence type="ECO:0000256" key="5">
    <source>
        <dbReference type="ARBA" id="ARBA00023136"/>
    </source>
</evidence>
<feature type="transmembrane region" description="Helical" evidence="7">
    <location>
        <begin position="317"/>
        <end position="334"/>
    </location>
</feature>
<dbReference type="Pfam" id="PF06738">
    <property type="entry name" value="ThrE"/>
    <property type="match status" value="1"/>
</dbReference>
<feature type="transmembrane region" description="Helical" evidence="7">
    <location>
        <begin position="211"/>
        <end position="234"/>
    </location>
</feature>
<evidence type="ECO:0000313" key="10">
    <source>
        <dbReference type="EMBL" id="GEC22533.1"/>
    </source>
</evidence>
<evidence type="ECO:0000259" key="9">
    <source>
        <dbReference type="Pfam" id="PF12821"/>
    </source>
</evidence>
<dbReference type="GO" id="GO:0015744">
    <property type="term" value="P:succinate transport"/>
    <property type="evidence" value="ECO:0007669"/>
    <property type="project" value="TreeGrafter"/>
</dbReference>
<evidence type="ECO:0000256" key="6">
    <source>
        <dbReference type="ARBA" id="ARBA00034125"/>
    </source>
</evidence>
<dbReference type="InterPro" id="IPR024528">
    <property type="entry name" value="ThrE_2"/>
</dbReference>
<comment type="caution">
    <text evidence="10">The sequence shown here is derived from an EMBL/GenBank/DDBJ whole genome shotgun (WGS) entry which is preliminary data.</text>
</comment>
<gene>
    <name evidence="10" type="ORF">PHY01_48160</name>
</gene>
<dbReference type="AlphaFoldDB" id="A0A4Y3WUM9"/>
<dbReference type="RefSeq" id="WP_141282122.1">
    <property type="nucleotide sequence ID" value="NZ_BAAARZ010000064.1"/>
</dbReference>
<comment type="subcellular location">
    <subcellularLocation>
        <location evidence="1">Cell membrane</location>
        <topology evidence="1">Multi-pass membrane protein</topology>
    </subcellularLocation>
</comment>
<name>A0A4Y3WUM9_9PSEU</name>
<evidence type="ECO:0008006" key="12">
    <source>
        <dbReference type="Google" id="ProtNLM"/>
    </source>
</evidence>
<reference evidence="10 11" key="1">
    <citation type="submission" date="2019-06" db="EMBL/GenBank/DDBJ databases">
        <title>Whole genome shotgun sequence of Pseudonocardia hydrocarbonoxydans NBRC 14498.</title>
        <authorList>
            <person name="Hosoyama A."/>
            <person name="Uohara A."/>
            <person name="Ohji S."/>
            <person name="Ichikawa N."/>
        </authorList>
    </citation>
    <scope>NUCLEOTIDE SEQUENCE [LARGE SCALE GENOMIC DNA]</scope>
    <source>
        <strain evidence="10 11">NBRC 14498</strain>
    </source>
</reference>
<feature type="transmembrane region" description="Helical" evidence="7">
    <location>
        <begin position="279"/>
        <end position="297"/>
    </location>
</feature>
<dbReference type="InterPro" id="IPR010619">
    <property type="entry name" value="ThrE-like_N"/>
</dbReference>